<dbReference type="EMBL" id="CP151503">
    <property type="protein sequence ID" value="WZN60757.1"/>
    <property type="molecule type" value="Genomic_DNA"/>
</dbReference>
<evidence type="ECO:0000256" key="1">
    <source>
        <dbReference type="SAM" id="MobiDB-lite"/>
    </source>
</evidence>
<feature type="region of interest" description="Disordered" evidence="1">
    <location>
        <begin position="51"/>
        <end position="81"/>
    </location>
</feature>
<organism evidence="2 3">
    <name type="scientific">Chloropicon roscoffensis</name>
    <dbReference type="NCBI Taxonomy" id="1461544"/>
    <lineage>
        <taxon>Eukaryota</taxon>
        <taxon>Viridiplantae</taxon>
        <taxon>Chlorophyta</taxon>
        <taxon>Chloropicophyceae</taxon>
        <taxon>Chloropicales</taxon>
        <taxon>Chloropicaceae</taxon>
        <taxon>Chloropicon</taxon>
    </lineage>
</organism>
<evidence type="ECO:0000313" key="2">
    <source>
        <dbReference type="EMBL" id="WZN60757.1"/>
    </source>
</evidence>
<evidence type="ECO:0000313" key="3">
    <source>
        <dbReference type="Proteomes" id="UP001472866"/>
    </source>
</evidence>
<name>A0AAX4P381_9CHLO</name>
<reference evidence="2 3" key="1">
    <citation type="submission" date="2024-03" db="EMBL/GenBank/DDBJ databases">
        <title>Complete genome sequence of the green alga Chloropicon roscoffensis RCC1871.</title>
        <authorList>
            <person name="Lemieux C."/>
            <person name="Pombert J.-F."/>
            <person name="Otis C."/>
            <person name="Turmel M."/>
        </authorList>
    </citation>
    <scope>NUCLEOTIDE SEQUENCE [LARGE SCALE GENOMIC DNA]</scope>
    <source>
        <strain evidence="2 3">RCC1871</strain>
    </source>
</reference>
<proteinExistence type="predicted"/>
<dbReference type="Proteomes" id="UP001472866">
    <property type="component" value="Chromosome 03"/>
</dbReference>
<accession>A0AAX4P381</accession>
<sequence length="335" mass="35692">MAQDICACKGACEFVLGSNICYVAGGVSCGRATRTLFPPWTDAWIPCPDSSGGPVVSGPPEGSANSVPGRPATSIPGGSADGRDCKGNFGPEKCVAARNPSFPGEKELCAMYTIVTPEYRNGAPCPHADGYKQCREGNSRECNKPVYDEVEETECERLSFTESVNVGPFVISNGQISEPGATKCEVDVLARVTKWGEDTANIKSISTSNAKQAIEKFTTSKTKKVGMVSVGLGYEKGSSEQSSKTVEYEGFKWLVSPENCVAEVDECYGCKEKRTGLFGIGNNGCRVKGRVSGSGRCDFKFTTLGEVCVDVKKRVCEENCDVESNSGATSFRGSR</sequence>
<dbReference type="AlphaFoldDB" id="A0AAX4P381"/>
<protein>
    <submittedName>
        <fullName evidence="2">Uncharacterized protein</fullName>
    </submittedName>
</protein>
<keyword evidence="3" id="KW-1185">Reference proteome</keyword>
<gene>
    <name evidence="2" type="ORF">HKI87_03g22910</name>
</gene>
<feature type="compositionally biased region" description="Low complexity" evidence="1">
    <location>
        <begin position="51"/>
        <end position="63"/>
    </location>
</feature>